<reference evidence="2" key="1">
    <citation type="submission" date="2023-07" db="EMBL/GenBank/DDBJ databases">
        <authorList>
            <consortium name="CYATHOMIX"/>
        </authorList>
    </citation>
    <scope>NUCLEOTIDE SEQUENCE</scope>
    <source>
        <strain evidence="2">N/A</strain>
    </source>
</reference>
<evidence type="ECO:0000313" key="2">
    <source>
        <dbReference type="EMBL" id="CAJ0594787.1"/>
    </source>
</evidence>
<sequence>MMCLPFVVLVLPPVLSLVQPFCNEAGEPVPAATHPLVSAFEKGAKKDGNNEARFQKASDQEKEAKSCFGSKKPNCVPVVYELGWTPTQISSQAADIYALYLKSNGSPTGKVLPIYQNKPYPKSRFCRGVPDPKIRSSDLGKKKANVDEFPCCAHMMSNEREHLSSEALEAARICEELRKESQLLMNNDGEHVARSFQERIGQGYSTPQCMANNTLAPLRAIDISAVTPCDELSAKKCKDVFFKLEIICDSPF</sequence>
<dbReference type="GO" id="GO:0003735">
    <property type="term" value="F:structural constituent of ribosome"/>
    <property type="evidence" value="ECO:0007669"/>
    <property type="project" value="InterPro"/>
</dbReference>
<dbReference type="PANTHER" id="PTHR11726">
    <property type="entry name" value="60S RIBOSOMAL PROTEIN L10"/>
    <property type="match status" value="1"/>
</dbReference>
<comment type="caution">
    <text evidence="2">The sequence shown here is derived from an EMBL/GenBank/DDBJ whole genome shotgun (WGS) entry which is preliminary data.</text>
</comment>
<keyword evidence="3" id="KW-1185">Reference proteome</keyword>
<dbReference type="AlphaFoldDB" id="A0AA36M243"/>
<evidence type="ECO:0000313" key="3">
    <source>
        <dbReference type="Proteomes" id="UP001176961"/>
    </source>
</evidence>
<organism evidence="2 3">
    <name type="scientific">Cylicocyclus nassatus</name>
    <name type="common">Nematode worm</name>
    <dbReference type="NCBI Taxonomy" id="53992"/>
    <lineage>
        <taxon>Eukaryota</taxon>
        <taxon>Metazoa</taxon>
        <taxon>Ecdysozoa</taxon>
        <taxon>Nematoda</taxon>
        <taxon>Chromadorea</taxon>
        <taxon>Rhabditida</taxon>
        <taxon>Rhabditina</taxon>
        <taxon>Rhabditomorpha</taxon>
        <taxon>Strongyloidea</taxon>
        <taxon>Strongylidae</taxon>
        <taxon>Cylicocyclus</taxon>
    </lineage>
</organism>
<dbReference type="GO" id="GO:0005840">
    <property type="term" value="C:ribosome"/>
    <property type="evidence" value="ECO:0007669"/>
    <property type="project" value="InterPro"/>
</dbReference>
<name>A0AA36M243_CYLNA</name>
<dbReference type="Proteomes" id="UP001176961">
    <property type="component" value="Unassembled WGS sequence"/>
</dbReference>
<feature type="signal peptide" evidence="1">
    <location>
        <begin position="1"/>
        <end position="16"/>
    </location>
</feature>
<gene>
    <name evidence="2" type="ORF">CYNAS_LOCUS6770</name>
</gene>
<dbReference type="SUPFAM" id="SSF54686">
    <property type="entry name" value="Ribosomal protein L16p/L10e"/>
    <property type="match status" value="1"/>
</dbReference>
<protein>
    <submittedName>
        <fullName evidence="2">Uncharacterized protein</fullName>
    </submittedName>
</protein>
<dbReference type="InterPro" id="IPR036920">
    <property type="entry name" value="Ribosomal_uL16_sf"/>
</dbReference>
<evidence type="ECO:0000256" key="1">
    <source>
        <dbReference type="SAM" id="SignalP"/>
    </source>
</evidence>
<dbReference type="Gene3D" id="3.90.1170.10">
    <property type="entry name" value="Ribosomal protein L10e/L16"/>
    <property type="match status" value="1"/>
</dbReference>
<keyword evidence="1" id="KW-0732">Signal</keyword>
<dbReference type="EMBL" id="CATQJL010000112">
    <property type="protein sequence ID" value="CAJ0594787.1"/>
    <property type="molecule type" value="Genomic_DNA"/>
</dbReference>
<dbReference type="InterPro" id="IPR001197">
    <property type="entry name" value="Ribosomal_uL16_euk_arch"/>
</dbReference>
<accession>A0AA36M243</accession>
<feature type="chain" id="PRO_5041463253" evidence="1">
    <location>
        <begin position="17"/>
        <end position="252"/>
    </location>
</feature>
<proteinExistence type="predicted"/>
<dbReference type="GO" id="GO:0006412">
    <property type="term" value="P:translation"/>
    <property type="evidence" value="ECO:0007669"/>
    <property type="project" value="InterPro"/>
</dbReference>